<protein>
    <submittedName>
        <fullName evidence="1">Uncharacterized protein</fullName>
    </submittedName>
</protein>
<dbReference type="RefSeq" id="WP_206091741.1">
    <property type="nucleotide sequence ID" value="NZ_CP065053.1"/>
</dbReference>
<reference evidence="1 2" key="1">
    <citation type="submission" date="2020-11" db="EMBL/GenBank/DDBJ databases">
        <authorList>
            <person name="Sun Q."/>
        </authorList>
    </citation>
    <scope>NUCLEOTIDE SEQUENCE [LARGE SCALE GENOMIC DNA]</scope>
    <source>
        <strain evidence="1 2">P8398</strain>
    </source>
</reference>
<evidence type="ECO:0000313" key="2">
    <source>
        <dbReference type="Proteomes" id="UP000662888"/>
    </source>
</evidence>
<evidence type="ECO:0000313" key="1">
    <source>
        <dbReference type="EMBL" id="QPI52261.1"/>
    </source>
</evidence>
<gene>
    <name evidence="1" type="ORF">IV454_12705</name>
</gene>
<keyword evidence="2" id="KW-1185">Reference proteome</keyword>
<accession>A0AA49AAH2</accession>
<dbReference type="EMBL" id="CP065053">
    <property type="protein sequence ID" value="QPI52261.1"/>
    <property type="molecule type" value="Genomic_DNA"/>
</dbReference>
<name>A0AA49AAH2_9BURK</name>
<dbReference type="Proteomes" id="UP000662888">
    <property type="component" value="Chromosome"/>
</dbReference>
<organism evidence="1 2">
    <name type="scientific">Massilia antarctica</name>
    <dbReference type="NCBI Taxonomy" id="2765360"/>
    <lineage>
        <taxon>Bacteria</taxon>
        <taxon>Pseudomonadati</taxon>
        <taxon>Pseudomonadota</taxon>
        <taxon>Betaproteobacteria</taxon>
        <taxon>Burkholderiales</taxon>
        <taxon>Oxalobacteraceae</taxon>
        <taxon>Telluria group</taxon>
        <taxon>Massilia</taxon>
    </lineage>
</organism>
<proteinExistence type="predicted"/>
<sequence>MKYADKKIHEKAKAFFLTLVVATFAWTVPSWAVAGVQPTLCQKAEKTFFNCTLERSGKVVSLCGSDGAHKAWLQYRMGRPGQALELTVPSRLDDPEMNSTFFFSGLEATRDGSYSGVSVWFRHADTLYDLSTSQNHQYRENGDDASSIGIWHATNRQQRGLSLSCRRPSSSALLFQAGQVVEAMAPAWHQWRITTFDYWGAAGESEERGRAAARVAREAAVR</sequence>